<reference evidence="2" key="3">
    <citation type="submission" date="2019-12" db="EMBL/GenBank/DDBJ databases">
        <title>A complete genome sequence for Pseudomonas syringae CC1524.</title>
        <authorList>
            <person name="Baltrus D.A."/>
            <person name="Clark M."/>
        </authorList>
    </citation>
    <scope>NUCLEOTIDE SEQUENCE</scope>
    <source>
        <strain evidence="2">CC1524</strain>
    </source>
</reference>
<evidence type="ECO:0000313" key="5">
    <source>
        <dbReference type="Proteomes" id="UP000464644"/>
    </source>
</evidence>
<reference evidence="2 5" key="1">
    <citation type="journal article" date="2014" name="Genome Announc.">
        <title>Draft Genome Sequences of a Phylogenetically Diverse Suite of Pseudomonas syringae Strains from Multiple Source Populations.</title>
        <authorList>
            <person name="Baltrus D.A."/>
            <person name="Yourstone S."/>
            <person name="Lind A."/>
            <person name="Guilbaud C."/>
            <person name="Sands D.C."/>
            <person name="Jones C.D."/>
            <person name="Morris C.E."/>
            <person name="Dangl J.L."/>
        </authorList>
    </citation>
    <scope>NUCLEOTIDE SEQUENCE [LARGE SCALE GENOMIC DNA]</scope>
    <source>
        <strain evidence="2 5">CC1524</strain>
    </source>
</reference>
<dbReference type="STRING" id="1190415.SAMN05216593_103170"/>
<dbReference type="GO" id="GO:0005615">
    <property type="term" value="C:extracellular space"/>
    <property type="evidence" value="ECO:0007669"/>
    <property type="project" value="InterPro"/>
</dbReference>
<dbReference type="Proteomes" id="UP000183983">
    <property type="component" value="Unassembled WGS sequence"/>
</dbReference>
<dbReference type="InterPro" id="IPR018581">
    <property type="entry name" value="T3SS_pilus_HrpA"/>
</dbReference>
<feature type="compositionally biased region" description="Polar residues" evidence="1">
    <location>
        <begin position="99"/>
        <end position="113"/>
    </location>
</feature>
<proteinExistence type="predicted"/>
<dbReference type="EMBL" id="FRDA01000003">
    <property type="protein sequence ID" value="SHM79141.1"/>
    <property type="molecule type" value="Genomic_DNA"/>
</dbReference>
<reference evidence="3 4" key="2">
    <citation type="submission" date="2016-11" db="EMBL/GenBank/DDBJ databases">
        <authorList>
            <person name="Jaros S."/>
            <person name="Januszkiewicz K."/>
            <person name="Wedrychowicz H."/>
        </authorList>
    </citation>
    <scope>NUCLEOTIDE SEQUENCE [LARGE SCALE GENOMIC DNA]</scope>
    <source>
        <strain evidence="3 4">LMG 26898</strain>
    </source>
</reference>
<evidence type="ECO:0000313" key="4">
    <source>
        <dbReference type="Proteomes" id="UP000183983"/>
    </source>
</evidence>
<feature type="region of interest" description="Disordered" evidence="1">
    <location>
        <begin position="90"/>
        <end position="113"/>
    </location>
</feature>
<evidence type="ECO:0000313" key="2">
    <source>
        <dbReference type="EMBL" id="QHF02088.1"/>
    </source>
</evidence>
<keyword evidence="5" id="KW-1185">Reference proteome</keyword>
<evidence type="ECO:0000313" key="3">
    <source>
        <dbReference type="EMBL" id="SHM79141.1"/>
    </source>
</evidence>
<name>A0A1M7LLZ8_9PSED</name>
<organism evidence="3 4">
    <name type="scientific">Pseudomonas asturiensis</name>
    <dbReference type="NCBI Taxonomy" id="1190415"/>
    <lineage>
        <taxon>Bacteria</taxon>
        <taxon>Pseudomonadati</taxon>
        <taxon>Pseudomonadota</taxon>
        <taxon>Gammaproteobacteria</taxon>
        <taxon>Pseudomonadales</taxon>
        <taxon>Pseudomonadaceae</taxon>
        <taxon>Pseudomonas</taxon>
    </lineage>
</organism>
<protein>
    <submittedName>
        <fullName evidence="3">HrpA pilus formation protein</fullName>
    </submittedName>
</protein>
<dbReference type="Proteomes" id="UP000464644">
    <property type="component" value="Chromosome"/>
</dbReference>
<dbReference type="RefSeq" id="WP_024687625.1">
    <property type="nucleotide sequence ID" value="NZ_CP047265.1"/>
</dbReference>
<gene>
    <name evidence="2" type="ORF">N015_06560</name>
    <name evidence="3" type="ORF">SAMN05216593_103170</name>
</gene>
<dbReference type="EMBL" id="CP047265">
    <property type="protein sequence ID" value="QHF02088.1"/>
    <property type="molecule type" value="Genomic_DNA"/>
</dbReference>
<evidence type="ECO:0000256" key="1">
    <source>
        <dbReference type="SAM" id="MobiDB-lite"/>
    </source>
</evidence>
<dbReference type="Pfam" id="PF09589">
    <property type="entry name" value="HrpA_pilin"/>
    <property type="match status" value="1"/>
</dbReference>
<sequence length="113" mass="11592">MVAPVGLTSKITNMFNSGVSAAGGVAQGVNTVSSTAQLQGAILKGTGGSAAVDAQERSSREQDANQAKLIDMQSKETIKKQTMDVLNAIQSGKDDSSNKKISATAQTTKGISY</sequence>
<dbReference type="OrthoDB" id="7025161at2"/>
<accession>A0A1M7LLZ8</accession>
<dbReference type="AlphaFoldDB" id="A0A1M7LLZ8"/>